<dbReference type="CDD" id="cd11613">
    <property type="entry name" value="SAF_AH_GD"/>
    <property type="match status" value="1"/>
</dbReference>
<feature type="domain" description="SAF" evidence="3">
    <location>
        <begin position="26"/>
        <end position="97"/>
    </location>
</feature>
<dbReference type="SMART" id="SM00858">
    <property type="entry name" value="SAF"/>
    <property type="match status" value="1"/>
</dbReference>
<accession>A0A484ZDV0</accession>
<reference evidence="4 5" key="1">
    <citation type="submission" date="2019-03" db="EMBL/GenBank/DDBJ databases">
        <authorList>
            <consortium name="Pathogen Informatics"/>
        </authorList>
    </citation>
    <scope>NUCLEOTIDE SEQUENCE [LARGE SCALE GENOMIC DNA]</scope>
    <source>
        <strain evidence="4 5">NCTC12282</strain>
    </source>
</reference>
<evidence type="ECO:0000256" key="2">
    <source>
        <dbReference type="ARBA" id="ARBA00023239"/>
    </source>
</evidence>
<proteinExistence type="inferred from homology"/>
<dbReference type="InterPro" id="IPR007392">
    <property type="entry name" value="GD_AH_second"/>
</dbReference>
<dbReference type="InterPro" id="IPR052172">
    <property type="entry name" value="UxaA_altronate/galactarate_dh"/>
</dbReference>
<evidence type="ECO:0000259" key="3">
    <source>
        <dbReference type="SMART" id="SM00858"/>
    </source>
</evidence>
<comment type="similarity">
    <text evidence="1">Belongs to the UxaA family.</text>
</comment>
<name>A0A484ZDV0_9GAMM</name>
<sequence>MAILLIVILIFAVAFMSKFILIHPDDSVVIALVPMAAGDQLRVKERTITLLQDVDKGGKVAITAMAQGEPVVKYGCPIGRLTAAVQAGEWVHTHNVKTALSDELEYQYLPDFQTVTTAFPDRQINVYQRQNGDIGIRNELWVIPTVGCVNATAQQIVNQFKAANPAEDIDGVHLFTHPYGCSQLGDDHENTRKILADMVTHPNAGGVLVIGLGCENNQVDAFRGLLGEVDASRVKFMVAQQEGDEIEAGCQLLDQVYQVMRHDRRQLAPIGKLKVGLECGGSDGLSGITANPLLGRFSDYLILMGGSSVLTEVPEMFGAEHIIFSRCKDRQVFEKAVKMVNDFKRYFIEHNQPIYENPSPGNKKGGITTLEDKSLGCTQKAGSSSVVSVLEYGEKLTEPGLSLLSAPGNDAVATSALAAAGCHMVLFSTGRGTPYGGFVPTVKISTNTDLFTRKPHWIDFNAGSLVEGLSMDDMLESFIDVISEIADGKQSRNELNNFRELAIFKSGVTL</sequence>
<gene>
    <name evidence="4" type="primary">garD_2</name>
    <name evidence="4" type="ORF">NCTC12282_01307</name>
</gene>
<organism evidence="4 5">
    <name type="scientific">Budvicia aquatica</name>
    <dbReference type="NCBI Taxonomy" id="82979"/>
    <lineage>
        <taxon>Bacteria</taxon>
        <taxon>Pseudomonadati</taxon>
        <taxon>Pseudomonadota</taxon>
        <taxon>Gammaproteobacteria</taxon>
        <taxon>Enterobacterales</taxon>
        <taxon>Budviciaceae</taxon>
        <taxon>Budvicia</taxon>
    </lineage>
</organism>
<dbReference type="PANTHER" id="PTHR30536:SF5">
    <property type="entry name" value="ALTRONATE DEHYDRATASE"/>
    <property type="match status" value="1"/>
</dbReference>
<keyword evidence="2 4" id="KW-0456">Lyase</keyword>
<dbReference type="AlphaFoldDB" id="A0A484ZDV0"/>
<dbReference type="InterPro" id="IPR013974">
    <property type="entry name" value="SAF"/>
</dbReference>
<evidence type="ECO:0000313" key="4">
    <source>
        <dbReference type="EMBL" id="VFS46398.1"/>
    </source>
</evidence>
<dbReference type="Gene3D" id="2.30.130.110">
    <property type="match status" value="1"/>
</dbReference>
<dbReference type="Proteomes" id="UP000373449">
    <property type="component" value="Unassembled WGS sequence"/>
</dbReference>
<dbReference type="GO" id="GO:0019698">
    <property type="term" value="P:D-galacturonate catabolic process"/>
    <property type="evidence" value="ECO:0007669"/>
    <property type="project" value="TreeGrafter"/>
</dbReference>
<dbReference type="EC" id="4.2.1.42" evidence="4"/>
<evidence type="ECO:0000256" key="1">
    <source>
        <dbReference type="ARBA" id="ARBA00010986"/>
    </source>
</evidence>
<dbReference type="PANTHER" id="PTHR30536">
    <property type="entry name" value="ALTRONATE/GALACTARATE DEHYDRATASE"/>
    <property type="match status" value="1"/>
</dbReference>
<dbReference type="GO" id="GO:0008867">
    <property type="term" value="F:galactarate dehydratase activity"/>
    <property type="evidence" value="ECO:0007669"/>
    <property type="project" value="UniProtKB-EC"/>
</dbReference>
<dbReference type="InterPro" id="IPR044144">
    <property type="entry name" value="SAF_UxaA/GarD"/>
</dbReference>
<protein>
    <submittedName>
        <fullName evidence="4">D-galactarate dehydratase</fullName>
        <ecNumber evidence="4">4.2.1.42</ecNumber>
    </submittedName>
</protein>
<dbReference type="Pfam" id="PF04295">
    <property type="entry name" value="GD_AH_second"/>
    <property type="match status" value="1"/>
</dbReference>
<dbReference type="EMBL" id="CAADJA010000002">
    <property type="protein sequence ID" value="VFS46398.1"/>
    <property type="molecule type" value="Genomic_DNA"/>
</dbReference>
<dbReference type="InterPro" id="IPR048332">
    <property type="entry name" value="GD_AH_C"/>
</dbReference>
<evidence type="ECO:0000313" key="5">
    <source>
        <dbReference type="Proteomes" id="UP000373449"/>
    </source>
</evidence>
<dbReference type="Pfam" id="PF20629">
    <property type="entry name" value="GD_AH_C"/>
    <property type="match status" value="1"/>
</dbReference>